<keyword evidence="3" id="KW-1185">Reference proteome</keyword>
<evidence type="ECO:0000313" key="2">
    <source>
        <dbReference type="EMBL" id="KAK9993930.1"/>
    </source>
</evidence>
<name>A0AAW2CC58_9ROSI</name>
<gene>
    <name evidence="2" type="ORF">SO802_023633</name>
</gene>
<proteinExistence type="predicted"/>
<dbReference type="Proteomes" id="UP001459277">
    <property type="component" value="Unassembled WGS sequence"/>
</dbReference>
<dbReference type="AlphaFoldDB" id="A0AAW2CC58"/>
<dbReference type="EMBL" id="JAZDWU010000008">
    <property type="protein sequence ID" value="KAK9993930.1"/>
    <property type="molecule type" value="Genomic_DNA"/>
</dbReference>
<dbReference type="Pfam" id="PF13966">
    <property type="entry name" value="zf-RVT"/>
    <property type="match status" value="1"/>
</dbReference>
<dbReference type="InterPro" id="IPR026960">
    <property type="entry name" value="RVT-Znf"/>
</dbReference>
<feature type="domain" description="Reverse transcriptase zinc-binding" evidence="1">
    <location>
        <begin position="114"/>
        <end position="198"/>
    </location>
</feature>
<evidence type="ECO:0000259" key="1">
    <source>
        <dbReference type="Pfam" id="PF13966"/>
    </source>
</evidence>
<evidence type="ECO:0000313" key="3">
    <source>
        <dbReference type="Proteomes" id="UP001459277"/>
    </source>
</evidence>
<sequence>MPHCSCQKLRHPIIIGHTPNSSSEDASSLMVVKDLFLPGTKVWNAELIDQNFFPWEVEGIKSIPIGLHIEEDLLIWPRTPEEAAFSFLDFVQSRIPRGIGCDSSHWCLNGNGKFDIRSNYNKIWGASIPCFLWKGIWKVKVPRRVAFFMWTTIHGQILTLDNLMLWGLTLVNRCCMCNCNEESIDHLLLHFPVAHLLWVHMLQVFGIQWVMPSSLESLVFCWRYWQGKFNSNIWNMVPGCMFDVDSLDGKKSMIFEAKEKSLVQLQALCQSTLFDWSRC</sequence>
<organism evidence="2 3">
    <name type="scientific">Lithocarpus litseifolius</name>
    <dbReference type="NCBI Taxonomy" id="425828"/>
    <lineage>
        <taxon>Eukaryota</taxon>
        <taxon>Viridiplantae</taxon>
        <taxon>Streptophyta</taxon>
        <taxon>Embryophyta</taxon>
        <taxon>Tracheophyta</taxon>
        <taxon>Spermatophyta</taxon>
        <taxon>Magnoliopsida</taxon>
        <taxon>eudicotyledons</taxon>
        <taxon>Gunneridae</taxon>
        <taxon>Pentapetalae</taxon>
        <taxon>rosids</taxon>
        <taxon>fabids</taxon>
        <taxon>Fagales</taxon>
        <taxon>Fagaceae</taxon>
        <taxon>Lithocarpus</taxon>
    </lineage>
</organism>
<reference evidence="2 3" key="1">
    <citation type="submission" date="2024-01" db="EMBL/GenBank/DDBJ databases">
        <title>A telomere-to-telomere, gap-free genome of sweet tea (Lithocarpus litseifolius).</title>
        <authorList>
            <person name="Zhou J."/>
        </authorList>
    </citation>
    <scope>NUCLEOTIDE SEQUENCE [LARGE SCALE GENOMIC DNA]</scope>
    <source>
        <strain evidence="2">Zhou-2022a</strain>
        <tissue evidence="2">Leaf</tissue>
    </source>
</reference>
<protein>
    <recommendedName>
        <fullName evidence="1">Reverse transcriptase zinc-binding domain-containing protein</fullName>
    </recommendedName>
</protein>
<accession>A0AAW2CC58</accession>
<comment type="caution">
    <text evidence="2">The sequence shown here is derived from an EMBL/GenBank/DDBJ whole genome shotgun (WGS) entry which is preliminary data.</text>
</comment>